<feature type="transmembrane region" description="Helical" evidence="7">
    <location>
        <begin position="74"/>
        <end position="95"/>
    </location>
</feature>
<dbReference type="PANTHER" id="PTHR30509">
    <property type="entry name" value="P-HYDROXYBENZOIC ACID EFFLUX PUMP SUBUNIT-RELATED"/>
    <property type="match status" value="1"/>
</dbReference>
<feature type="transmembrane region" description="Helical" evidence="7">
    <location>
        <begin position="385"/>
        <end position="408"/>
    </location>
</feature>
<protein>
    <submittedName>
        <fullName evidence="8">Fusaric acid resistance protein</fullName>
    </submittedName>
</protein>
<evidence type="ECO:0000256" key="6">
    <source>
        <dbReference type="ARBA" id="ARBA00023136"/>
    </source>
</evidence>
<evidence type="ECO:0000256" key="3">
    <source>
        <dbReference type="ARBA" id="ARBA00022475"/>
    </source>
</evidence>
<feature type="transmembrane region" description="Helical" evidence="7">
    <location>
        <begin position="149"/>
        <end position="174"/>
    </location>
</feature>
<evidence type="ECO:0000256" key="2">
    <source>
        <dbReference type="ARBA" id="ARBA00022448"/>
    </source>
</evidence>
<dbReference type="GO" id="GO:0022857">
    <property type="term" value="F:transmembrane transporter activity"/>
    <property type="evidence" value="ECO:0007669"/>
    <property type="project" value="InterPro"/>
</dbReference>
<organism evidence="8 9">
    <name type="scientific">Pseudomonas oryzihabitans</name>
    <dbReference type="NCBI Taxonomy" id="47885"/>
    <lineage>
        <taxon>Bacteria</taxon>
        <taxon>Pseudomonadati</taxon>
        <taxon>Pseudomonadota</taxon>
        <taxon>Gammaproteobacteria</taxon>
        <taxon>Pseudomonadales</taxon>
        <taxon>Pseudomonadaceae</taxon>
        <taxon>Pseudomonas</taxon>
    </lineage>
</organism>
<sequence length="718" mass="78075">MSTHAATHSPLRQALGAWARSDGSLWLYQAKVLLAASLTLWLAMRLQLPHPSSAVITVFIVMQPQSGQVLAKSFYRVMGTLLGLAVMLVLIALFAQERVPFLIFLALWIGLCVAGSARYRDFRSYACMLAGYTAALIGIPAALNADTAFMSAVMRVLAITLGVLCSGAVSAAVFPQTSATAMRAALYRRMGGFAGLAADVLRGRLDRATLEAAGVRLAAEAVGLESLRSASAFEDPHMRMRSGRLARLNAEFMGLTTRLHALSRLLMRLREREAAAPLVALERLWAPLIDLFEEWRGQSLSDSAAPAAAARLDALHQALRPRIRALRAELPPLSELDRRDFETAVELLFRFTGEWHDYLQTHASLAAPRHSREQWKPRFVAKANALGAAVTGIRSAFLVLVLGAFWIASAYPSGGMLALNAAAVSALASASPDPKRTALQMAIGASGGVLLGFFLTFFVFPWIAGLPLLLLTLAPVFMLGTWISLRPGWMGYGLGCLVFFCFTSLPDNPPVYDAYAFINNGIAVVLSMVITAAVSAVLLPPNSPWLWRRLERDLRRQLVRAVSAPLPHLAPAFEGQTRDLLNQAYGVSAGQGEAQRRLIGWAFCVLEIGHAVIELRQLQLRLPGAPRYAEHSAWRQAIRVLGRALVRLFLKPGAENLRRALAAVDAALAAVAAVVEPPELPYDESPLRQVQSDLHFIRSALLDPQGPLARYHEILHAP</sequence>
<keyword evidence="5 7" id="KW-1133">Transmembrane helix</keyword>
<feature type="transmembrane region" description="Helical" evidence="7">
    <location>
        <begin position="517"/>
        <end position="539"/>
    </location>
</feature>
<comment type="subcellular location">
    <subcellularLocation>
        <location evidence="1">Cell membrane</location>
        <topology evidence="1">Multi-pass membrane protein</topology>
    </subcellularLocation>
</comment>
<feature type="transmembrane region" description="Helical" evidence="7">
    <location>
        <begin position="101"/>
        <end position="119"/>
    </location>
</feature>
<evidence type="ECO:0000256" key="7">
    <source>
        <dbReference type="SAM" id="Phobius"/>
    </source>
</evidence>
<proteinExistence type="predicted"/>
<dbReference type="PANTHER" id="PTHR30509:SF9">
    <property type="entry name" value="MULTIDRUG RESISTANCE PROTEIN MDTO"/>
    <property type="match status" value="1"/>
</dbReference>
<accession>A0A0U4VUU5</accession>
<dbReference type="Proteomes" id="UP000064137">
    <property type="component" value="Chromosome"/>
</dbReference>
<keyword evidence="2" id="KW-0813">Transport</keyword>
<reference evidence="8 9" key="1">
    <citation type="submission" date="2016-01" db="EMBL/GenBank/DDBJ databases">
        <title>Annotation of Pseudomonas oryzihabitans USDA-ARS-USMARC-56511.</title>
        <authorList>
            <person name="Harhay G.P."/>
            <person name="Harhay D.M."/>
            <person name="Smith T.P.L."/>
            <person name="Bono J.L."/>
            <person name="Heaton M.P."/>
            <person name="Clawson M.L."/>
            <person name="Chitko-Mckown C.G."/>
            <person name="Capik S.F."/>
            <person name="DeDonder K.D."/>
            <person name="Apley M.D."/>
            <person name="Lubbers B.V."/>
            <person name="White B.J."/>
            <person name="Larson R.L."/>
        </authorList>
    </citation>
    <scope>NUCLEOTIDE SEQUENCE [LARGE SCALE GENOMIC DNA]</scope>
    <source>
        <strain evidence="8 9">USDA-ARS-USMARC-56511</strain>
    </source>
</reference>
<dbReference type="GO" id="GO:0005886">
    <property type="term" value="C:plasma membrane"/>
    <property type="evidence" value="ECO:0007669"/>
    <property type="project" value="UniProtKB-SubCell"/>
</dbReference>
<keyword evidence="6 7" id="KW-0472">Membrane</keyword>
<name>A0A0U4VUU5_9PSED</name>
<evidence type="ECO:0000313" key="8">
    <source>
        <dbReference type="EMBL" id="ALZ82760.1"/>
    </source>
</evidence>
<evidence type="ECO:0000256" key="5">
    <source>
        <dbReference type="ARBA" id="ARBA00022989"/>
    </source>
</evidence>
<dbReference type="InterPro" id="IPR006726">
    <property type="entry name" value="PHBA_efflux_AaeB/fusaric-R"/>
</dbReference>
<feature type="transmembrane region" description="Helical" evidence="7">
    <location>
        <begin position="489"/>
        <end position="505"/>
    </location>
</feature>
<keyword evidence="3" id="KW-1003">Cell membrane</keyword>
<dbReference type="OrthoDB" id="6538131at2"/>
<gene>
    <name evidence="8" type="ORF">APT59_00520</name>
</gene>
<evidence type="ECO:0000256" key="1">
    <source>
        <dbReference type="ARBA" id="ARBA00004651"/>
    </source>
</evidence>
<dbReference type="AlphaFoldDB" id="A0A0U4VUU5"/>
<feature type="transmembrane region" description="Helical" evidence="7">
    <location>
        <begin position="126"/>
        <end position="143"/>
    </location>
</feature>
<dbReference type="RefSeq" id="WP_059313069.1">
    <property type="nucleotide sequence ID" value="NZ_CP013987.1"/>
</dbReference>
<feature type="transmembrane region" description="Helical" evidence="7">
    <location>
        <begin position="438"/>
        <end position="458"/>
    </location>
</feature>
<feature type="transmembrane region" description="Helical" evidence="7">
    <location>
        <begin position="464"/>
        <end position="482"/>
    </location>
</feature>
<evidence type="ECO:0000313" key="9">
    <source>
        <dbReference type="Proteomes" id="UP000064137"/>
    </source>
</evidence>
<dbReference type="Pfam" id="PF04632">
    <property type="entry name" value="FUSC"/>
    <property type="match status" value="1"/>
</dbReference>
<dbReference type="KEGG" id="por:APT59_00520"/>
<dbReference type="EMBL" id="CP013987">
    <property type="protein sequence ID" value="ALZ82760.1"/>
    <property type="molecule type" value="Genomic_DNA"/>
</dbReference>
<evidence type="ECO:0000256" key="4">
    <source>
        <dbReference type="ARBA" id="ARBA00022692"/>
    </source>
</evidence>
<keyword evidence="4 7" id="KW-0812">Transmembrane</keyword>